<keyword evidence="1 4" id="KW-0378">Hydrolase</keyword>
<dbReference type="AlphaFoldDB" id="A0A928UV58"/>
<proteinExistence type="predicted"/>
<evidence type="ECO:0000313" key="4">
    <source>
        <dbReference type="EMBL" id="MBE8713528.1"/>
    </source>
</evidence>
<evidence type="ECO:0000256" key="1">
    <source>
        <dbReference type="ARBA" id="ARBA00022801"/>
    </source>
</evidence>
<dbReference type="InterPro" id="IPR022742">
    <property type="entry name" value="Hydrolase_4"/>
</dbReference>
<evidence type="ECO:0000313" key="5">
    <source>
        <dbReference type="Proteomes" id="UP000616201"/>
    </source>
</evidence>
<feature type="domain" description="Serine aminopeptidase S33" evidence="3">
    <location>
        <begin position="184"/>
        <end position="327"/>
    </location>
</feature>
<keyword evidence="5" id="KW-1185">Reference proteome</keyword>
<dbReference type="SUPFAM" id="SSF53474">
    <property type="entry name" value="alpha/beta-Hydrolases"/>
    <property type="match status" value="1"/>
</dbReference>
<dbReference type="InterPro" id="IPR029058">
    <property type="entry name" value="AB_hydrolase_fold"/>
</dbReference>
<keyword evidence="2" id="KW-0732">Signal</keyword>
<dbReference type="Pfam" id="PF12146">
    <property type="entry name" value="Hydrolase_4"/>
    <property type="match status" value="1"/>
</dbReference>
<dbReference type="InterPro" id="IPR053145">
    <property type="entry name" value="AB_hydrolase_Est10"/>
</dbReference>
<dbReference type="GO" id="GO:0006508">
    <property type="term" value="P:proteolysis"/>
    <property type="evidence" value="ECO:0007669"/>
    <property type="project" value="InterPro"/>
</dbReference>
<gene>
    <name evidence="4" type="ORF">C4F49_07540</name>
</gene>
<dbReference type="PANTHER" id="PTHR43265:SF1">
    <property type="entry name" value="ESTERASE ESTD"/>
    <property type="match status" value="1"/>
</dbReference>
<dbReference type="Proteomes" id="UP000616201">
    <property type="component" value="Unassembled WGS sequence"/>
</dbReference>
<protein>
    <submittedName>
        <fullName evidence="4">Alpha/beta hydrolase</fullName>
    </submittedName>
</protein>
<dbReference type="EMBL" id="PRDK01000004">
    <property type="protein sequence ID" value="MBE8713528.1"/>
    <property type="molecule type" value="Genomic_DNA"/>
</dbReference>
<dbReference type="InterPro" id="IPR002471">
    <property type="entry name" value="Pept_S9_AS"/>
</dbReference>
<name>A0A928UV58_9SPHI</name>
<organism evidence="4 5">
    <name type="scientific">Sphingobacterium hungaricum</name>
    <dbReference type="NCBI Taxonomy" id="2082723"/>
    <lineage>
        <taxon>Bacteria</taxon>
        <taxon>Pseudomonadati</taxon>
        <taxon>Bacteroidota</taxon>
        <taxon>Sphingobacteriia</taxon>
        <taxon>Sphingobacteriales</taxon>
        <taxon>Sphingobacteriaceae</taxon>
        <taxon>Sphingobacterium</taxon>
    </lineage>
</organism>
<accession>A0A928UV58</accession>
<dbReference type="Gene3D" id="3.40.50.1820">
    <property type="entry name" value="alpha/beta hydrolase"/>
    <property type="match status" value="1"/>
</dbReference>
<evidence type="ECO:0000259" key="3">
    <source>
        <dbReference type="Pfam" id="PF12146"/>
    </source>
</evidence>
<evidence type="ECO:0000256" key="2">
    <source>
        <dbReference type="SAM" id="SignalP"/>
    </source>
</evidence>
<comment type="caution">
    <text evidence="4">The sequence shown here is derived from an EMBL/GenBank/DDBJ whole genome shotgun (WGS) entry which is preliminary data.</text>
</comment>
<dbReference type="GO" id="GO:0004252">
    <property type="term" value="F:serine-type endopeptidase activity"/>
    <property type="evidence" value="ECO:0007669"/>
    <property type="project" value="InterPro"/>
</dbReference>
<dbReference type="PANTHER" id="PTHR43265">
    <property type="entry name" value="ESTERASE ESTD"/>
    <property type="match status" value="1"/>
</dbReference>
<sequence length="450" mass="49735">MIRFFTFLVIVFSTSSSFANSLVGAWEGDLIIPGGKLKFIIHIAQENSSWTAKADSPQQGVFNIPGKISVDADSAIHVEIQGGITYNGKLKDKATLVGEFQQSGYKTELVLSKSYKTVLKRTQKVNPPYAYDTANVKFRNEHDALSLSGTLTFPKEKGIYPAVILVSGSGPQDRNSTIFGHETFKVLADYLTKNKIVVLRYDDRGIGQSEGNFNKSTIADFSRDAVAALDYLKKQPQVDAKRIGIIGHSEGGLIAELLAGQKYPQLSFIVSLAGPSVSIDELMVEQLYKVGKVSGLSEEQLAANRVINAKNFSILKSNLSDAEAYEALKENMKNIPGYTAESSNELNQLLAPSFRYFMKIEPEIFIRKISIPVFAAFGSLDVQVDANQNIYGLQTNLRKNSKNKIIEYPKLNHLFQTASTGSVNEYATIEETFNAQVMKDIANWIQQLKN</sequence>
<reference evidence="4" key="1">
    <citation type="submission" date="2018-02" db="EMBL/GenBank/DDBJ databases">
        <authorList>
            <person name="Vasarhelyi B.M."/>
            <person name="Deshmukh S."/>
            <person name="Balint B."/>
            <person name="Kukolya J."/>
        </authorList>
    </citation>
    <scope>NUCLEOTIDE SEQUENCE</scope>
    <source>
        <strain evidence="4">KB22</strain>
    </source>
</reference>
<dbReference type="RefSeq" id="WP_196935465.1">
    <property type="nucleotide sequence ID" value="NZ_MU158698.1"/>
</dbReference>
<dbReference type="GO" id="GO:0052689">
    <property type="term" value="F:carboxylic ester hydrolase activity"/>
    <property type="evidence" value="ECO:0007669"/>
    <property type="project" value="TreeGrafter"/>
</dbReference>
<dbReference type="PROSITE" id="PS00708">
    <property type="entry name" value="PRO_ENDOPEP_SER"/>
    <property type="match status" value="1"/>
</dbReference>
<feature type="chain" id="PRO_5038129925" evidence="2">
    <location>
        <begin position="20"/>
        <end position="450"/>
    </location>
</feature>
<feature type="signal peptide" evidence="2">
    <location>
        <begin position="1"/>
        <end position="19"/>
    </location>
</feature>